<keyword evidence="4 6" id="KW-1133">Transmembrane helix</keyword>
<feature type="transmembrane region" description="Helical" evidence="6">
    <location>
        <begin position="159"/>
        <end position="181"/>
    </location>
</feature>
<feature type="transmembrane region" description="Helical" evidence="6">
    <location>
        <begin position="122"/>
        <end position="147"/>
    </location>
</feature>
<dbReference type="Proteomes" id="UP000054770">
    <property type="component" value="Unassembled WGS sequence"/>
</dbReference>
<dbReference type="InterPro" id="IPR011701">
    <property type="entry name" value="MFS"/>
</dbReference>
<keyword evidence="3 6" id="KW-0812">Transmembrane</keyword>
<keyword evidence="9" id="KW-1185">Reference proteome</keyword>
<evidence type="ECO:0000256" key="6">
    <source>
        <dbReference type="SAM" id="Phobius"/>
    </source>
</evidence>
<feature type="transmembrane region" description="Helical" evidence="6">
    <location>
        <begin position="426"/>
        <end position="447"/>
    </location>
</feature>
<evidence type="ECO:0000256" key="3">
    <source>
        <dbReference type="ARBA" id="ARBA00022692"/>
    </source>
</evidence>
<dbReference type="RefSeq" id="WP_160110104.1">
    <property type="nucleotide sequence ID" value="NZ_FCON02000114.1"/>
</dbReference>
<feature type="domain" description="Major facilitator superfamily (MFS) profile" evidence="7">
    <location>
        <begin position="30"/>
        <end position="454"/>
    </location>
</feature>
<dbReference type="PROSITE" id="PS50850">
    <property type="entry name" value="MFS"/>
    <property type="match status" value="1"/>
</dbReference>
<evidence type="ECO:0000313" key="9">
    <source>
        <dbReference type="Proteomes" id="UP000054770"/>
    </source>
</evidence>
<evidence type="ECO:0000256" key="4">
    <source>
        <dbReference type="ARBA" id="ARBA00022989"/>
    </source>
</evidence>
<dbReference type="CDD" id="cd17328">
    <property type="entry name" value="MFS_spinster_like"/>
    <property type="match status" value="1"/>
</dbReference>
<dbReference type="PANTHER" id="PTHR23505">
    <property type="entry name" value="SPINSTER"/>
    <property type="match status" value="1"/>
</dbReference>
<sequence length="482" mass="50650">MRAEDIQASRAERAGRQEVADVSAGRSWYAVSVLLVAYVFSIMDRQILTLLVGPIQQTLHVNDTLMGTLHGFTFAAFYALMGLPIARVIDRGDRRLIIAVGIALWSLATAAGGLATEYWHLLLARVGVAVGEAVLIPGAVSLIADLFPAGQRGRPMSIFGASGSFGSGAGLIAGGLILGIFSTTPPVLPWVGALHPWQATFMVLGLPGLFVALLMLAVPEPRNARRALEVDSGGNGTERSIETVSVALVKRYIAENRTAMVSLMIGAGFFYTCVYGWSSWAPTYFVREFGWMYPQIGKVLGLLLAVIGPLGAMLGGWLGSVWTRRGIAHGYLRVAVVGSIGIVVSTLGMVSMPSANLALVFMALASCFSFFLFGAGPLAIQEIAPSPMRGQFAALYTGILSLLGAGCGPVAIGVLTDYVFRDPSAVGHSIGIVCLACGAVATVLFRIGYGPYRDTLKHAADWRAAPLAPAEPAAAKASAVAH</sequence>
<dbReference type="SUPFAM" id="SSF103473">
    <property type="entry name" value="MFS general substrate transporter"/>
    <property type="match status" value="1"/>
</dbReference>
<name>A0A158KNF3_9BURK</name>
<gene>
    <name evidence="8" type="ORF">AWB68_06394</name>
</gene>
<feature type="transmembrane region" description="Helical" evidence="6">
    <location>
        <begin position="300"/>
        <end position="319"/>
    </location>
</feature>
<feature type="transmembrane region" description="Helical" evidence="6">
    <location>
        <begin position="201"/>
        <end position="218"/>
    </location>
</feature>
<reference evidence="8" key="1">
    <citation type="submission" date="2016-01" db="EMBL/GenBank/DDBJ databases">
        <authorList>
            <person name="Peeters C."/>
        </authorList>
    </citation>
    <scope>NUCLEOTIDE SEQUENCE [LARGE SCALE GENOMIC DNA]</scope>
    <source>
        <strain evidence="8">LMG 22940</strain>
    </source>
</reference>
<feature type="transmembrane region" description="Helical" evidence="6">
    <location>
        <begin position="260"/>
        <end position="280"/>
    </location>
</feature>
<dbReference type="Pfam" id="PF07690">
    <property type="entry name" value="MFS_1"/>
    <property type="match status" value="1"/>
</dbReference>
<comment type="caution">
    <text evidence="8">The sequence shown here is derived from an EMBL/GenBank/DDBJ whole genome shotgun (WGS) entry which is preliminary data.</text>
</comment>
<evidence type="ECO:0000259" key="7">
    <source>
        <dbReference type="PROSITE" id="PS50850"/>
    </source>
</evidence>
<dbReference type="Gene3D" id="1.20.1250.20">
    <property type="entry name" value="MFS general substrate transporter like domains"/>
    <property type="match status" value="1"/>
</dbReference>
<keyword evidence="5 6" id="KW-0472">Membrane</keyword>
<dbReference type="EMBL" id="FCON02000114">
    <property type="protein sequence ID" value="SAL82120.1"/>
    <property type="molecule type" value="Genomic_DNA"/>
</dbReference>
<accession>A0A158KNF3</accession>
<keyword evidence="2" id="KW-0813">Transport</keyword>
<evidence type="ECO:0000256" key="5">
    <source>
        <dbReference type="ARBA" id="ARBA00023136"/>
    </source>
</evidence>
<dbReference type="GO" id="GO:0016020">
    <property type="term" value="C:membrane"/>
    <property type="evidence" value="ECO:0007669"/>
    <property type="project" value="UniProtKB-SubCell"/>
</dbReference>
<feature type="transmembrane region" description="Helical" evidence="6">
    <location>
        <begin position="96"/>
        <end position="116"/>
    </location>
</feature>
<dbReference type="InterPro" id="IPR044770">
    <property type="entry name" value="MFS_spinster-like"/>
</dbReference>
<dbReference type="GO" id="GO:0022857">
    <property type="term" value="F:transmembrane transporter activity"/>
    <property type="evidence" value="ECO:0007669"/>
    <property type="project" value="InterPro"/>
</dbReference>
<feature type="transmembrane region" description="Helical" evidence="6">
    <location>
        <begin position="331"/>
        <end position="351"/>
    </location>
</feature>
<dbReference type="OrthoDB" id="6057322at2"/>
<protein>
    <submittedName>
        <fullName evidence="8">Major facilitator transporter</fullName>
    </submittedName>
</protein>
<feature type="transmembrane region" description="Helical" evidence="6">
    <location>
        <begin position="392"/>
        <end position="414"/>
    </location>
</feature>
<feature type="transmembrane region" description="Helical" evidence="6">
    <location>
        <begin position="357"/>
        <end position="380"/>
    </location>
</feature>
<dbReference type="InterPro" id="IPR036259">
    <property type="entry name" value="MFS_trans_sf"/>
</dbReference>
<evidence type="ECO:0000256" key="2">
    <source>
        <dbReference type="ARBA" id="ARBA00022448"/>
    </source>
</evidence>
<proteinExistence type="predicted"/>
<dbReference type="AlphaFoldDB" id="A0A158KNF3"/>
<evidence type="ECO:0000313" key="8">
    <source>
        <dbReference type="EMBL" id="SAL82120.1"/>
    </source>
</evidence>
<comment type="subcellular location">
    <subcellularLocation>
        <location evidence="1">Membrane</location>
        <topology evidence="1">Multi-pass membrane protein</topology>
    </subcellularLocation>
</comment>
<evidence type="ECO:0000256" key="1">
    <source>
        <dbReference type="ARBA" id="ARBA00004141"/>
    </source>
</evidence>
<dbReference type="PANTHER" id="PTHR23505:SF79">
    <property type="entry name" value="PROTEIN SPINSTER"/>
    <property type="match status" value="1"/>
</dbReference>
<feature type="transmembrane region" description="Helical" evidence="6">
    <location>
        <begin position="28"/>
        <end position="48"/>
    </location>
</feature>
<feature type="transmembrane region" description="Helical" evidence="6">
    <location>
        <begin position="68"/>
        <end position="89"/>
    </location>
</feature>
<dbReference type="InterPro" id="IPR020846">
    <property type="entry name" value="MFS_dom"/>
</dbReference>
<organism evidence="8 9">
    <name type="scientific">Caballeronia choica</name>
    <dbReference type="NCBI Taxonomy" id="326476"/>
    <lineage>
        <taxon>Bacteria</taxon>
        <taxon>Pseudomonadati</taxon>
        <taxon>Pseudomonadota</taxon>
        <taxon>Betaproteobacteria</taxon>
        <taxon>Burkholderiales</taxon>
        <taxon>Burkholderiaceae</taxon>
        <taxon>Caballeronia</taxon>
    </lineage>
</organism>